<dbReference type="GO" id="GO:0008360">
    <property type="term" value="P:regulation of cell shape"/>
    <property type="evidence" value="ECO:0007669"/>
    <property type="project" value="UniProtKB-KW"/>
</dbReference>
<keyword evidence="4" id="KW-0573">Peptidoglycan synthesis</keyword>
<accession>A0A7M3MGQ8</accession>
<keyword evidence="5" id="KW-0012">Acyltransferase</keyword>
<dbReference type="InterPro" id="IPR016181">
    <property type="entry name" value="Acyl_CoA_acyltransferase"/>
</dbReference>
<dbReference type="PANTHER" id="PTHR36174">
    <property type="entry name" value="LIPID II:GLYCINE GLYCYLTRANSFERASE"/>
    <property type="match status" value="1"/>
</dbReference>
<dbReference type="Pfam" id="PF02388">
    <property type="entry name" value="FemAB"/>
    <property type="match status" value="2"/>
</dbReference>
<evidence type="ECO:0000313" key="7">
    <source>
        <dbReference type="EMBL" id="TVM18260.1"/>
    </source>
</evidence>
<name>A0A7M3MGQ8_9BACT</name>
<dbReference type="GO" id="GO:0009252">
    <property type="term" value="P:peptidoglycan biosynthetic process"/>
    <property type="evidence" value="ECO:0007669"/>
    <property type="project" value="UniProtKB-KW"/>
</dbReference>
<evidence type="ECO:0000313" key="8">
    <source>
        <dbReference type="Proteomes" id="UP000448292"/>
    </source>
</evidence>
<evidence type="ECO:0000256" key="1">
    <source>
        <dbReference type="ARBA" id="ARBA00009943"/>
    </source>
</evidence>
<proteinExistence type="inferred from homology"/>
<evidence type="ECO:0000256" key="2">
    <source>
        <dbReference type="ARBA" id="ARBA00022679"/>
    </source>
</evidence>
<reference evidence="7 8" key="1">
    <citation type="submission" date="2018-06" db="EMBL/GenBank/DDBJ databases">
        <title>Complete genome of Desulfovibrio indonesiensis P37SLT.</title>
        <authorList>
            <person name="Crispim J.S."/>
            <person name="Vidigal P.M.P."/>
            <person name="Silva L.C.F."/>
            <person name="Laguardia C.N."/>
            <person name="Araujo L.C."/>
            <person name="Dias R.S."/>
            <person name="Sousa M.P."/>
            <person name="Paula S.O."/>
            <person name="Silva C."/>
        </authorList>
    </citation>
    <scope>NUCLEOTIDE SEQUENCE [LARGE SCALE GENOMIC DNA]</scope>
    <source>
        <strain evidence="7 8">P37SLT</strain>
    </source>
</reference>
<dbReference type="RefSeq" id="WP_144302261.1">
    <property type="nucleotide sequence ID" value="NZ_QMIE01000004.1"/>
</dbReference>
<dbReference type="Proteomes" id="UP000448292">
    <property type="component" value="Unassembled WGS sequence"/>
</dbReference>
<dbReference type="InterPro" id="IPR003447">
    <property type="entry name" value="FEMABX"/>
</dbReference>
<dbReference type="InterPro" id="IPR050644">
    <property type="entry name" value="PG_Glycine_Bridge_Synth"/>
</dbReference>
<keyword evidence="6" id="KW-0961">Cell wall biogenesis/degradation</keyword>
<keyword evidence="3" id="KW-0133">Cell shape</keyword>
<evidence type="ECO:0000256" key="4">
    <source>
        <dbReference type="ARBA" id="ARBA00022984"/>
    </source>
</evidence>
<dbReference type="GO" id="GO:0071555">
    <property type="term" value="P:cell wall organization"/>
    <property type="evidence" value="ECO:0007669"/>
    <property type="project" value="UniProtKB-KW"/>
</dbReference>
<dbReference type="GO" id="GO:0016755">
    <property type="term" value="F:aminoacyltransferase activity"/>
    <property type="evidence" value="ECO:0007669"/>
    <property type="project" value="InterPro"/>
</dbReference>
<dbReference type="PANTHER" id="PTHR36174:SF1">
    <property type="entry name" value="LIPID II:GLYCINE GLYCYLTRANSFERASE"/>
    <property type="match status" value="1"/>
</dbReference>
<dbReference type="EMBL" id="QMIE01000004">
    <property type="protein sequence ID" value="TVM18260.1"/>
    <property type="molecule type" value="Genomic_DNA"/>
</dbReference>
<evidence type="ECO:0000256" key="3">
    <source>
        <dbReference type="ARBA" id="ARBA00022960"/>
    </source>
</evidence>
<evidence type="ECO:0000256" key="6">
    <source>
        <dbReference type="ARBA" id="ARBA00023316"/>
    </source>
</evidence>
<keyword evidence="8" id="KW-1185">Reference proteome</keyword>
<dbReference type="PROSITE" id="PS51191">
    <property type="entry name" value="FEMABX"/>
    <property type="match status" value="1"/>
</dbReference>
<gene>
    <name evidence="7" type="ORF">DPQ33_05760</name>
</gene>
<keyword evidence="2" id="KW-0808">Transferase</keyword>
<comment type="similarity">
    <text evidence="1">Belongs to the FemABX family.</text>
</comment>
<evidence type="ECO:0000256" key="5">
    <source>
        <dbReference type="ARBA" id="ARBA00023315"/>
    </source>
</evidence>
<dbReference type="SUPFAM" id="SSF55729">
    <property type="entry name" value="Acyl-CoA N-acyltransferases (Nat)"/>
    <property type="match status" value="1"/>
</dbReference>
<comment type="caution">
    <text evidence="7">The sequence shown here is derived from an EMBL/GenBank/DDBJ whole genome shotgun (WGS) entry which is preliminary data.</text>
</comment>
<organism evidence="7 8">
    <name type="scientific">Oceanidesulfovibrio indonesiensis</name>
    <dbReference type="NCBI Taxonomy" id="54767"/>
    <lineage>
        <taxon>Bacteria</taxon>
        <taxon>Pseudomonadati</taxon>
        <taxon>Thermodesulfobacteriota</taxon>
        <taxon>Desulfovibrionia</taxon>
        <taxon>Desulfovibrionales</taxon>
        <taxon>Desulfovibrionaceae</taxon>
        <taxon>Oceanidesulfovibrio</taxon>
    </lineage>
</organism>
<sequence length="355" mass="40272">MVDISAKKTTSLNPTDILFQTPYWAKVKSRLGLEPHAFDIFSTGSWGDVLVLLKNCGNHTIALVPQGPECAPREDERGLFLESLSEALAEDLGPNVALIRYDLPWRSQYAGEMKEQGWSEFPEPRIREMRMNMGTRHWNIKKAFEDMTVASSLVVDLAGSEHDILERMKPKTRYNIRLAIRKGVAVHEASMDNLSDFHDLYQQTARRNGFGSCDIDQFKAMFRCRFSAPGHSDLLFLIAKHNEDILAGAIIGIAGQTATYLYGASADIKRNYMAPSLMHWTAMRFARRKGCLTYEMGAVSPTPNPAHPFHGLYRFKTGFGGRIELRSGSWDYPLDQDAYREICRVENLYREKGEH</sequence>
<dbReference type="Gene3D" id="3.40.630.30">
    <property type="match status" value="1"/>
</dbReference>
<dbReference type="AlphaFoldDB" id="A0A7M3MGQ8"/>
<dbReference type="OrthoDB" id="9773932at2"/>
<protein>
    <submittedName>
        <fullName evidence="7">Peptidoglycan bridge formation protein FemAB</fullName>
    </submittedName>
</protein>